<protein>
    <submittedName>
        <fullName evidence="1">Uncharacterized protein</fullName>
    </submittedName>
</protein>
<evidence type="ECO:0000313" key="1">
    <source>
        <dbReference type="EMBL" id="PNS22070.1"/>
    </source>
</evidence>
<sequence length="69" mass="7516">MSPHSPIKLKTKTVLRPHKQVMHVQSLAKRVISMKINAATTCSVCFEEKGRGEVGKGGVGLEPFTMHAT</sequence>
<accession>A0A2K1R459</accession>
<reference evidence="1" key="2">
    <citation type="submission" date="2017-07" db="EMBL/GenBank/DDBJ databases">
        <title>WGS assembly of Populus trichocarpa.</title>
        <authorList>
            <person name="Tuskan G."/>
            <person name="Difazio S."/>
            <person name="Jansson S."/>
            <person name="Bohlmann J."/>
            <person name="Grigoriev I."/>
            <person name="Hellsten U."/>
            <person name="Putnam N."/>
            <person name="Ralph S."/>
            <person name="Rombauts S."/>
            <person name="Salamov A."/>
            <person name="Schein J."/>
            <person name="Sterck L."/>
            <person name="Aerts A."/>
            <person name="Bhalerao R."/>
            <person name="Bhalerao R."/>
            <person name="Blaudez D."/>
            <person name="Boerjan W."/>
            <person name="Brun A."/>
            <person name="Brunner A."/>
            <person name="Busov V."/>
            <person name="Campbell M."/>
            <person name="Carlson J."/>
            <person name="Chalot M."/>
            <person name="Chapman J."/>
            <person name="Chen G."/>
            <person name="Cooper D."/>
            <person name="Coutinho P."/>
            <person name="Couturier J."/>
            <person name="Covert S."/>
            <person name="Cronk Q."/>
            <person name="Cunningham R."/>
            <person name="Davis J."/>
            <person name="Degroeve S."/>
            <person name="Dejardin A."/>
            <person name="Depamphilis C."/>
            <person name="Detter J."/>
            <person name="Dirks B."/>
            <person name="Dubchak I."/>
            <person name="Duplessis S."/>
            <person name="Ehlting J."/>
            <person name="Ellis B."/>
            <person name="Gendler K."/>
            <person name="Goodstein D."/>
            <person name="Gribskov M."/>
            <person name="Grimwood J."/>
            <person name="Groover A."/>
            <person name="Gunter L."/>
            <person name="Hamberger B."/>
            <person name="Heinze B."/>
            <person name="Helariutta Y."/>
            <person name="Henrissat B."/>
            <person name="Holligan D."/>
            <person name="Holt R."/>
            <person name="Huang W."/>
            <person name="Islam-Faridi N."/>
            <person name="Jones S."/>
            <person name="Jones-Rhoades M."/>
            <person name="Jorgensen R."/>
            <person name="Joshi C."/>
            <person name="Kangasjarvi J."/>
            <person name="Karlsson J."/>
            <person name="Kelleher C."/>
            <person name="Kirkpatrick R."/>
            <person name="Kirst M."/>
            <person name="Kohler A."/>
            <person name="Kalluri U."/>
            <person name="Larimer F."/>
            <person name="Leebens-Mack J."/>
            <person name="Leple J."/>
            <person name="Locascio P."/>
            <person name="Lou Y."/>
            <person name="Lucas S."/>
            <person name="Martin F."/>
            <person name="Montanini B."/>
            <person name="Napoli C."/>
            <person name="Nelson D."/>
            <person name="Nelson C."/>
            <person name="Nieminen K."/>
            <person name="Nilsson O."/>
            <person name="Pereda V."/>
            <person name="Peter G."/>
            <person name="Philippe R."/>
            <person name="Pilate G."/>
            <person name="Poliakov A."/>
            <person name="Razumovskaya J."/>
            <person name="Richardson P."/>
            <person name="Rinaldi C."/>
            <person name="Ritland K."/>
            <person name="Rouze P."/>
            <person name="Ryaboy D."/>
            <person name="Schmutz J."/>
            <person name="Schrader J."/>
            <person name="Segerman B."/>
            <person name="Shin H."/>
            <person name="Siddiqui A."/>
            <person name="Sterky F."/>
            <person name="Terry A."/>
            <person name="Tsai C."/>
            <person name="Uberbacher E."/>
            <person name="Unneberg P."/>
            <person name="Vahala J."/>
            <person name="Wall K."/>
            <person name="Wessler S."/>
            <person name="Yang G."/>
            <person name="Yin T."/>
            <person name="Douglas C."/>
            <person name="Marra M."/>
            <person name="Sandberg G."/>
            <person name="Van De Peer Y."/>
            <person name="Rokhsar D."/>
        </authorList>
    </citation>
    <scope>NUCLEOTIDE SEQUENCE</scope>
    <source>
        <strain evidence="1">Nisqually-1</strain>
    </source>
</reference>
<dbReference type="InParanoid" id="A0A2K1R459"/>
<name>A0A2K1R459_POPTR</name>
<organism evidence="1">
    <name type="scientific">Populus trichocarpa</name>
    <name type="common">Western balsam poplar</name>
    <name type="synonym">Populus balsamifera subsp. trichocarpa</name>
    <dbReference type="NCBI Taxonomy" id="3694"/>
    <lineage>
        <taxon>Eukaryota</taxon>
        <taxon>Viridiplantae</taxon>
        <taxon>Streptophyta</taxon>
        <taxon>Embryophyta</taxon>
        <taxon>Tracheophyta</taxon>
        <taxon>Spermatophyta</taxon>
        <taxon>Magnoliopsida</taxon>
        <taxon>eudicotyledons</taxon>
        <taxon>Gunneridae</taxon>
        <taxon>Pentapetalae</taxon>
        <taxon>rosids</taxon>
        <taxon>fabids</taxon>
        <taxon>Malpighiales</taxon>
        <taxon>Salicaceae</taxon>
        <taxon>Saliceae</taxon>
        <taxon>Populus</taxon>
    </lineage>
</organism>
<reference evidence="1" key="1">
    <citation type="journal article" date="2006" name="Science">
        <title>The genome of black cottonwood, Populus trichocarpa (Torr. &amp; Gray).</title>
        <authorList>
            <person name="Tuskan G.A."/>
            <person name="Difazio S."/>
            <person name="Jansson S."/>
            <person name="Bohlmann J."/>
            <person name="Grigoriev I."/>
            <person name="Hellsten U."/>
            <person name="Putnam N."/>
            <person name="Ralph S."/>
            <person name="Rombauts S."/>
            <person name="Salamov A."/>
            <person name="Schein J."/>
            <person name="Sterck L."/>
            <person name="Aerts A."/>
            <person name="Bhalerao R.R."/>
            <person name="Bhalerao R.P."/>
            <person name="Blaudez D."/>
            <person name="Boerjan W."/>
            <person name="Brun A."/>
            <person name="Brunner A."/>
            <person name="Busov V."/>
            <person name="Campbell M."/>
            <person name="Carlson J."/>
            <person name="Chalot M."/>
            <person name="Chapman J."/>
            <person name="Chen G.L."/>
            <person name="Cooper D."/>
            <person name="Coutinho P.M."/>
            <person name="Couturier J."/>
            <person name="Covert S."/>
            <person name="Cronk Q."/>
            <person name="Cunningham R."/>
            <person name="Davis J."/>
            <person name="Degroeve S."/>
            <person name="Dejardin A."/>
            <person name="Depamphilis C."/>
            <person name="Detter J."/>
            <person name="Dirks B."/>
            <person name="Dubchak I."/>
            <person name="Duplessis S."/>
            <person name="Ehlting J."/>
            <person name="Ellis B."/>
            <person name="Gendler K."/>
            <person name="Goodstein D."/>
            <person name="Gribskov M."/>
            <person name="Grimwood J."/>
            <person name="Groover A."/>
            <person name="Gunter L."/>
            <person name="Hamberger B."/>
            <person name="Heinze B."/>
            <person name="Helariutta Y."/>
            <person name="Henrissat B."/>
            <person name="Holligan D."/>
            <person name="Holt R."/>
            <person name="Huang W."/>
            <person name="Islam-Faridi N."/>
            <person name="Jones S."/>
            <person name="Jones-Rhoades M."/>
            <person name="Jorgensen R."/>
            <person name="Joshi C."/>
            <person name="Kangasjarvi J."/>
            <person name="Karlsson J."/>
            <person name="Kelleher C."/>
            <person name="Kirkpatrick R."/>
            <person name="Kirst M."/>
            <person name="Kohler A."/>
            <person name="Kalluri U."/>
            <person name="Larimer F."/>
            <person name="Leebens-Mack J."/>
            <person name="Leple J.C."/>
            <person name="Locascio P."/>
            <person name="Lou Y."/>
            <person name="Lucas S."/>
            <person name="Martin F."/>
            <person name="Montanini B."/>
            <person name="Napoli C."/>
            <person name="Nelson D.R."/>
            <person name="Nelson C."/>
            <person name="Nieminen K."/>
            <person name="Nilsson O."/>
            <person name="Pereda V."/>
            <person name="Peter G."/>
            <person name="Philippe R."/>
            <person name="Pilate G."/>
            <person name="Poliakov A."/>
            <person name="Razumovskaya J."/>
            <person name="Richardson P."/>
            <person name="Rinaldi C."/>
            <person name="Ritland K."/>
            <person name="Rouze P."/>
            <person name="Ryaboy D."/>
            <person name="Schmutz J."/>
            <person name="Schrader J."/>
            <person name="Segerman B."/>
            <person name="Shin H."/>
            <person name="Siddiqui A."/>
            <person name="Sterky F."/>
            <person name="Terry A."/>
            <person name="Tsai C.J."/>
            <person name="Uberbacher E."/>
            <person name="Unneberg P."/>
            <person name="Vahala J."/>
            <person name="Wall K."/>
            <person name="Wessler S."/>
            <person name="Yang G."/>
            <person name="Yin T."/>
            <person name="Douglas C."/>
            <person name="Marra M."/>
            <person name="Sandberg G."/>
            <person name="Van de Peer Y."/>
            <person name="Rokhsar D."/>
        </authorList>
    </citation>
    <scope>NUCLEOTIDE SEQUENCE [LARGE SCALE GENOMIC DNA]</scope>
    <source>
        <strain evidence="1">Nisqually-1</strain>
    </source>
</reference>
<gene>
    <name evidence="1" type="ORF">POPTR_T174400</name>
</gene>
<dbReference type="EMBL" id="KZ623812">
    <property type="protein sequence ID" value="PNS22070.1"/>
    <property type="molecule type" value="Genomic_DNA"/>
</dbReference>
<proteinExistence type="predicted"/>
<dbReference type="AlphaFoldDB" id="A0A2K1R459"/>